<keyword evidence="2" id="KW-1185">Reference proteome</keyword>
<evidence type="ECO:0000313" key="1">
    <source>
        <dbReference type="EMBL" id="KIO09045.1"/>
    </source>
</evidence>
<reference evidence="2" key="2">
    <citation type="submission" date="2015-01" db="EMBL/GenBank/DDBJ databases">
        <title>Evolutionary Origins and Diversification of the Mycorrhizal Mutualists.</title>
        <authorList>
            <consortium name="DOE Joint Genome Institute"/>
            <consortium name="Mycorrhizal Genomics Consortium"/>
            <person name="Kohler A."/>
            <person name="Kuo A."/>
            <person name="Nagy L.G."/>
            <person name="Floudas D."/>
            <person name="Copeland A."/>
            <person name="Barry K.W."/>
            <person name="Cichocki N."/>
            <person name="Veneault-Fourrey C."/>
            <person name="LaButti K."/>
            <person name="Lindquist E.A."/>
            <person name="Lipzen A."/>
            <person name="Lundell T."/>
            <person name="Morin E."/>
            <person name="Murat C."/>
            <person name="Riley R."/>
            <person name="Ohm R."/>
            <person name="Sun H."/>
            <person name="Tunlid A."/>
            <person name="Henrissat B."/>
            <person name="Grigoriev I.V."/>
            <person name="Hibbett D.S."/>
            <person name="Martin F."/>
        </authorList>
    </citation>
    <scope>NUCLEOTIDE SEQUENCE [LARGE SCALE GENOMIC DNA]</scope>
    <source>
        <strain evidence="2">Marx 270</strain>
    </source>
</reference>
<proteinExistence type="predicted"/>
<dbReference type="STRING" id="870435.A0A0C3P6T0"/>
<evidence type="ECO:0000313" key="2">
    <source>
        <dbReference type="Proteomes" id="UP000054217"/>
    </source>
</evidence>
<dbReference type="HOGENOM" id="CLU_001305_4_4_1"/>
<feature type="non-terminal residue" evidence="1">
    <location>
        <position position="1"/>
    </location>
</feature>
<protein>
    <submittedName>
        <fullName evidence="1">Uncharacterized protein</fullName>
    </submittedName>
</protein>
<feature type="non-terminal residue" evidence="1">
    <location>
        <position position="57"/>
    </location>
</feature>
<accession>A0A0C3P6T0</accession>
<sequence length="57" mass="6499">RYVLQLHPTGHSSRALSLHDLAQCLAERFRQQSTVADLDQAIRLEQEALQLFVRGDP</sequence>
<name>A0A0C3P6T0_PISTI</name>
<gene>
    <name evidence="1" type="ORF">M404DRAFT_114260</name>
</gene>
<dbReference type="AlphaFoldDB" id="A0A0C3P6T0"/>
<dbReference type="InParanoid" id="A0A0C3P6T0"/>
<dbReference type="EMBL" id="KN831955">
    <property type="protein sequence ID" value="KIO09045.1"/>
    <property type="molecule type" value="Genomic_DNA"/>
</dbReference>
<organism evidence="1 2">
    <name type="scientific">Pisolithus tinctorius Marx 270</name>
    <dbReference type="NCBI Taxonomy" id="870435"/>
    <lineage>
        <taxon>Eukaryota</taxon>
        <taxon>Fungi</taxon>
        <taxon>Dikarya</taxon>
        <taxon>Basidiomycota</taxon>
        <taxon>Agaricomycotina</taxon>
        <taxon>Agaricomycetes</taxon>
        <taxon>Agaricomycetidae</taxon>
        <taxon>Boletales</taxon>
        <taxon>Sclerodermatineae</taxon>
        <taxon>Pisolithaceae</taxon>
        <taxon>Pisolithus</taxon>
    </lineage>
</organism>
<reference evidence="1 2" key="1">
    <citation type="submission" date="2014-04" db="EMBL/GenBank/DDBJ databases">
        <authorList>
            <consortium name="DOE Joint Genome Institute"/>
            <person name="Kuo A."/>
            <person name="Kohler A."/>
            <person name="Costa M.D."/>
            <person name="Nagy L.G."/>
            <person name="Floudas D."/>
            <person name="Copeland A."/>
            <person name="Barry K.W."/>
            <person name="Cichocki N."/>
            <person name="Veneault-Fourrey C."/>
            <person name="LaButti K."/>
            <person name="Lindquist E.A."/>
            <person name="Lipzen A."/>
            <person name="Lundell T."/>
            <person name="Morin E."/>
            <person name="Murat C."/>
            <person name="Sun H."/>
            <person name="Tunlid A."/>
            <person name="Henrissat B."/>
            <person name="Grigoriev I.V."/>
            <person name="Hibbett D.S."/>
            <person name="Martin F."/>
            <person name="Nordberg H.P."/>
            <person name="Cantor M.N."/>
            <person name="Hua S.X."/>
        </authorList>
    </citation>
    <scope>NUCLEOTIDE SEQUENCE [LARGE SCALE GENOMIC DNA]</scope>
    <source>
        <strain evidence="1 2">Marx 270</strain>
    </source>
</reference>
<dbReference type="Proteomes" id="UP000054217">
    <property type="component" value="Unassembled WGS sequence"/>
</dbReference>
<dbReference type="OrthoDB" id="3217196at2759"/>